<dbReference type="PANTHER" id="PTHR43034:SF2">
    <property type="entry name" value="ION-TRANSLOCATING OXIDOREDUCTASE COMPLEX SUBUNIT C"/>
    <property type="match status" value="1"/>
</dbReference>
<feature type="coiled-coil region" evidence="8">
    <location>
        <begin position="72"/>
        <end position="106"/>
    </location>
</feature>
<proteinExistence type="predicted"/>
<dbReference type="InterPro" id="IPR026902">
    <property type="entry name" value="RnfC_N"/>
</dbReference>
<keyword evidence="5" id="KW-0249">Electron transport</keyword>
<feature type="domain" description="4Fe-4S ferredoxin-type" evidence="9">
    <location>
        <begin position="246"/>
        <end position="276"/>
    </location>
</feature>
<name>A0A174IR98_9FIRM</name>
<keyword evidence="8" id="KW-0175">Coiled coil</keyword>
<dbReference type="GO" id="GO:0016020">
    <property type="term" value="C:membrane"/>
    <property type="evidence" value="ECO:0007669"/>
    <property type="project" value="InterPro"/>
</dbReference>
<evidence type="ECO:0000256" key="8">
    <source>
        <dbReference type="SAM" id="Coils"/>
    </source>
</evidence>
<dbReference type="InterPro" id="IPR009051">
    <property type="entry name" value="Helical_ferredxn"/>
</dbReference>
<evidence type="ECO:0000256" key="1">
    <source>
        <dbReference type="ARBA" id="ARBA00022448"/>
    </source>
</evidence>
<dbReference type="Gene3D" id="3.40.50.11540">
    <property type="entry name" value="NADH-ubiquinone oxidoreductase 51kDa subunit"/>
    <property type="match status" value="1"/>
</dbReference>
<dbReference type="InterPro" id="IPR017054">
    <property type="entry name" value="PduS"/>
</dbReference>
<dbReference type="InterPro" id="IPR011538">
    <property type="entry name" value="Nuo51_FMN-bd"/>
</dbReference>
<evidence type="ECO:0000313" key="10">
    <source>
        <dbReference type="EMBL" id="CUO88646.1"/>
    </source>
</evidence>
<dbReference type="STRING" id="39482.ERS852491_03613"/>
<evidence type="ECO:0000259" key="9">
    <source>
        <dbReference type="PROSITE" id="PS51379"/>
    </source>
</evidence>
<keyword evidence="4" id="KW-0677">Repeat</keyword>
<evidence type="ECO:0000256" key="7">
    <source>
        <dbReference type="ARBA" id="ARBA00023014"/>
    </source>
</evidence>
<sequence length="449" mass="49164">MSLIETVKDAGIVGAGGAGFPTHVKLNTKAEYFIVNAAECEPLIETDKYLCRTFADELIKGVMYIAGHLEAKKSYIALKAKYKAEIAALREAIEKNNADIEIFEMRTFYPAGDEQIIVQQVTGRTVPERGIPIEVGAVVDNVGTVIGIYRALTNGDKVTDKYLSVVGEVKEPIMLKVPIGTSVRTCIEAAQPVISDYAVILGGPMMGKVFADDSAIDQQVVTKTTGNIIVLPKDHYLIRRTQVSIQRIKHQARSACIQCRMCTDLCPRFQIGHSIKPHLVMRNVWREETIDSNEEFAKCYGDAVNCCSCGVCEMFSCPMGLSPRQVNDYMKVQLRERGIMIDKTPDPTARPTIDLNRIPTDRLIARLGLGKYNGLHAHSCTELFPREVFIPLSQHIGKPAAAVVKAGDTIHKGDLIGQADEKALSANIHASVNGTVTEAAPNGIRINVN</sequence>
<accession>A0A174IR98</accession>
<protein>
    <submittedName>
        <fullName evidence="10">Nitrogen fixation protein rnfC</fullName>
    </submittedName>
</protein>
<dbReference type="Proteomes" id="UP000095544">
    <property type="component" value="Unassembled WGS sequence"/>
</dbReference>
<dbReference type="InterPro" id="IPR037225">
    <property type="entry name" value="Nuo51_FMN-bd_sf"/>
</dbReference>
<keyword evidence="6" id="KW-0408">Iron</keyword>
<keyword evidence="1" id="KW-0813">Transport</keyword>
<evidence type="ECO:0000256" key="4">
    <source>
        <dbReference type="ARBA" id="ARBA00022737"/>
    </source>
</evidence>
<dbReference type="PROSITE" id="PS51379">
    <property type="entry name" value="4FE4S_FER_2"/>
    <property type="match status" value="1"/>
</dbReference>
<keyword evidence="2" id="KW-0004">4Fe-4S</keyword>
<organism evidence="10 11">
    <name type="scientific">Faecalicatena contorta</name>
    <dbReference type="NCBI Taxonomy" id="39482"/>
    <lineage>
        <taxon>Bacteria</taxon>
        <taxon>Bacillati</taxon>
        <taxon>Bacillota</taxon>
        <taxon>Clostridia</taxon>
        <taxon>Lachnospirales</taxon>
        <taxon>Lachnospiraceae</taxon>
        <taxon>Faecalicatena</taxon>
    </lineage>
</organism>
<dbReference type="PANTHER" id="PTHR43034">
    <property type="entry name" value="ION-TRANSLOCATING OXIDOREDUCTASE COMPLEX SUBUNIT C"/>
    <property type="match status" value="1"/>
</dbReference>
<reference evidence="10 11" key="1">
    <citation type="submission" date="2015-09" db="EMBL/GenBank/DDBJ databases">
        <authorList>
            <consortium name="Pathogen Informatics"/>
        </authorList>
    </citation>
    <scope>NUCLEOTIDE SEQUENCE [LARGE SCALE GENOMIC DNA]</scope>
    <source>
        <strain evidence="10 11">2789STDY5834876</strain>
    </source>
</reference>
<evidence type="ECO:0000256" key="3">
    <source>
        <dbReference type="ARBA" id="ARBA00022723"/>
    </source>
</evidence>
<dbReference type="InterPro" id="IPR017896">
    <property type="entry name" value="4Fe4S_Fe-S-bd"/>
</dbReference>
<evidence type="ECO:0000256" key="2">
    <source>
        <dbReference type="ARBA" id="ARBA00022485"/>
    </source>
</evidence>
<gene>
    <name evidence="10" type="primary">rnfC_4</name>
    <name evidence="10" type="ORF">ERS852491_03613</name>
</gene>
<evidence type="ECO:0000256" key="6">
    <source>
        <dbReference type="ARBA" id="ARBA00023004"/>
    </source>
</evidence>
<evidence type="ECO:0000256" key="5">
    <source>
        <dbReference type="ARBA" id="ARBA00022982"/>
    </source>
</evidence>
<dbReference type="OrthoDB" id="9767754at2"/>
<dbReference type="GO" id="GO:0009055">
    <property type="term" value="F:electron transfer activity"/>
    <property type="evidence" value="ECO:0007669"/>
    <property type="project" value="InterPro"/>
</dbReference>
<dbReference type="RefSeq" id="WP_050642592.1">
    <property type="nucleotide sequence ID" value="NZ_CABKUE010000009.1"/>
</dbReference>
<dbReference type="EMBL" id="CYZU01000041">
    <property type="protein sequence ID" value="CUO88646.1"/>
    <property type="molecule type" value="Genomic_DNA"/>
</dbReference>
<dbReference type="SUPFAM" id="SSF142019">
    <property type="entry name" value="Nqo1 FMN-binding domain-like"/>
    <property type="match status" value="1"/>
</dbReference>
<dbReference type="PROSITE" id="PS00198">
    <property type="entry name" value="4FE4S_FER_1"/>
    <property type="match status" value="1"/>
</dbReference>
<dbReference type="PIRSF" id="PIRSF036408">
    <property type="entry name" value="PduS_prd"/>
    <property type="match status" value="1"/>
</dbReference>
<dbReference type="GO" id="GO:0051539">
    <property type="term" value="F:4 iron, 4 sulfur cluster binding"/>
    <property type="evidence" value="ECO:0007669"/>
    <property type="project" value="UniProtKB-KW"/>
</dbReference>
<dbReference type="Gene3D" id="1.10.1060.10">
    <property type="entry name" value="Alpha-helical ferredoxin"/>
    <property type="match status" value="1"/>
</dbReference>
<dbReference type="InterPro" id="IPR010208">
    <property type="entry name" value="Ion_transpt_RnfC/RsxC"/>
</dbReference>
<dbReference type="Pfam" id="PF13534">
    <property type="entry name" value="Fer4_17"/>
    <property type="match status" value="1"/>
</dbReference>
<dbReference type="Gene3D" id="3.10.20.600">
    <property type="match status" value="1"/>
</dbReference>
<dbReference type="AlphaFoldDB" id="A0A174IR98"/>
<dbReference type="Pfam" id="PF01512">
    <property type="entry name" value="Complex1_51K"/>
    <property type="match status" value="1"/>
</dbReference>
<keyword evidence="3" id="KW-0479">Metal-binding</keyword>
<dbReference type="GO" id="GO:0046872">
    <property type="term" value="F:metal ion binding"/>
    <property type="evidence" value="ECO:0007669"/>
    <property type="project" value="UniProtKB-KW"/>
</dbReference>
<dbReference type="SUPFAM" id="SSF142984">
    <property type="entry name" value="Nqo1 middle domain-like"/>
    <property type="match status" value="1"/>
</dbReference>
<dbReference type="Pfam" id="PF13375">
    <property type="entry name" value="RnfC_N"/>
    <property type="match status" value="1"/>
</dbReference>
<keyword evidence="7" id="KW-0411">Iron-sulfur</keyword>
<dbReference type="InterPro" id="IPR017900">
    <property type="entry name" value="4Fe4S_Fe_S_CS"/>
</dbReference>
<dbReference type="SUPFAM" id="SSF46548">
    <property type="entry name" value="alpha-helical ferredoxin"/>
    <property type="match status" value="1"/>
</dbReference>
<evidence type="ECO:0000313" key="11">
    <source>
        <dbReference type="Proteomes" id="UP000095544"/>
    </source>
</evidence>